<name>A0A1B6HHA2_9HEMI</name>
<gene>
    <name evidence="1" type="ORF">g.57391</name>
</gene>
<dbReference type="AlphaFoldDB" id="A0A1B6HHA2"/>
<feature type="non-terminal residue" evidence="1">
    <location>
        <position position="122"/>
    </location>
</feature>
<organism evidence="1">
    <name type="scientific">Homalodisca liturata</name>
    <dbReference type="NCBI Taxonomy" id="320908"/>
    <lineage>
        <taxon>Eukaryota</taxon>
        <taxon>Metazoa</taxon>
        <taxon>Ecdysozoa</taxon>
        <taxon>Arthropoda</taxon>
        <taxon>Hexapoda</taxon>
        <taxon>Insecta</taxon>
        <taxon>Pterygota</taxon>
        <taxon>Neoptera</taxon>
        <taxon>Paraneoptera</taxon>
        <taxon>Hemiptera</taxon>
        <taxon>Auchenorrhyncha</taxon>
        <taxon>Membracoidea</taxon>
        <taxon>Cicadellidae</taxon>
        <taxon>Cicadellinae</taxon>
        <taxon>Proconiini</taxon>
        <taxon>Homalodisca</taxon>
    </lineage>
</organism>
<accession>A0A1B6HHA2</accession>
<protein>
    <submittedName>
        <fullName evidence="1">Uncharacterized protein</fullName>
    </submittedName>
</protein>
<reference evidence="1" key="1">
    <citation type="submission" date="2015-11" db="EMBL/GenBank/DDBJ databases">
        <title>De novo transcriptome assembly of four potential Pierce s Disease insect vectors from Arizona vineyards.</title>
        <authorList>
            <person name="Tassone E.E."/>
        </authorList>
    </citation>
    <scope>NUCLEOTIDE SEQUENCE</scope>
</reference>
<dbReference type="EMBL" id="GECU01033745">
    <property type="protein sequence ID" value="JAS73961.1"/>
    <property type="molecule type" value="Transcribed_RNA"/>
</dbReference>
<evidence type="ECO:0000313" key="1">
    <source>
        <dbReference type="EMBL" id="JAS73961.1"/>
    </source>
</evidence>
<feature type="non-terminal residue" evidence="1">
    <location>
        <position position="1"/>
    </location>
</feature>
<proteinExistence type="predicted"/>
<sequence>IRRPPRRDNRTRRWLTQDLNWDLSRNEPLRLDEILIDGDEPMEEVVAREQPRIEEEPIEELEQLSWSNMVDTLISSLAAHPMVADINYMLKDVGTSKMPYIENDGIEEEFPPDFRLKRAPLI</sequence>